<evidence type="ECO:0000313" key="4">
    <source>
        <dbReference type="Proteomes" id="UP000092256"/>
    </source>
</evidence>
<evidence type="ECO:0000313" key="3">
    <source>
        <dbReference type="EMBL" id="OBU67293.1"/>
    </source>
</evidence>
<dbReference type="Proteomes" id="UP000092256">
    <property type="component" value="Unassembled WGS sequence"/>
</dbReference>
<keyword evidence="2" id="KW-0963">Cytoplasm</keyword>
<accession>A0A1A6XWE8</accession>
<comment type="similarity">
    <text evidence="1 2">Belongs to the CutC family.</text>
</comment>
<dbReference type="Gene3D" id="3.20.20.380">
    <property type="entry name" value="Copper homeostasis (CutC) domain"/>
    <property type="match status" value="1"/>
</dbReference>
<evidence type="ECO:0000256" key="1">
    <source>
        <dbReference type="ARBA" id="ARBA00007768"/>
    </source>
</evidence>
<gene>
    <name evidence="2" type="primary">cutC</name>
    <name evidence="3" type="ORF">A9K58_08895</name>
</gene>
<sequence>MSTRFTLEIASNSLASALAAQAGGADRIELFDNLAEGGTTPSFASIAVARERLSISLFVLVRPRPGDFHYDALETELMLRDIAQCRALGCDGVVIGALDVQGGIDLALCRELVQAAGPLQVTFHRAFDAARDLPAALEQVIGLGCQRVLTSGGQVSAEAGADVLAGLVTQASGRITVMAGAGLAPANIAAVARRSGCTELHASAKGLRRSAMQFQNPALRGLDPDWSQTSSATVAALRQALDGAG</sequence>
<dbReference type="InterPro" id="IPR005627">
    <property type="entry name" value="CutC-like"/>
</dbReference>
<dbReference type="PANTHER" id="PTHR12598">
    <property type="entry name" value="COPPER HOMEOSTASIS PROTEIN CUTC"/>
    <property type="match status" value="1"/>
</dbReference>
<dbReference type="OrthoDB" id="9815677at2"/>
<name>A0A1A6XWE8_STEMA</name>
<evidence type="ECO:0000256" key="2">
    <source>
        <dbReference type="HAMAP-Rule" id="MF_00795"/>
    </source>
</evidence>
<dbReference type="RefSeq" id="WP_065199042.1">
    <property type="nucleotide sequence ID" value="NZ_LYVJ01000006.1"/>
</dbReference>
<dbReference type="GO" id="GO:0005507">
    <property type="term" value="F:copper ion binding"/>
    <property type="evidence" value="ECO:0007669"/>
    <property type="project" value="TreeGrafter"/>
</dbReference>
<dbReference type="Pfam" id="PF03932">
    <property type="entry name" value="CutC"/>
    <property type="match status" value="1"/>
</dbReference>
<dbReference type="PANTHER" id="PTHR12598:SF0">
    <property type="entry name" value="COPPER HOMEOSTASIS PROTEIN CUTC HOMOLOG"/>
    <property type="match status" value="1"/>
</dbReference>
<dbReference type="InterPro" id="IPR036822">
    <property type="entry name" value="CutC-like_dom_sf"/>
</dbReference>
<comment type="subcellular location">
    <subcellularLocation>
        <location evidence="2">Cytoplasm</location>
    </subcellularLocation>
</comment>
<dbReference type="SUPFAM" id="SSF110395">
    <property type="entry name" value="CutC-like"/>
    <property type="match status" value="1"/>
</dbReference>
<proteinExistence type="inferred from homology"/>
<comment type="caution">
    <text evidence="3">The sequence shown here is derived from an EMBL/GenBank/DDBJ whole genome shotgun (WGS) entry which is preliminary data.</text>
</comment>
<dbReference type="AlphaFoldDB" id="A0A1A6XWE8"/>
<comment type="caution">
    <text evidence="2">Once thought to be involved in copper homeostasis, experiments in E.coli have shown this is not the case.</text>
</comment>
<dbReference type="GO" id="GO:0005737">
    <property type="term" value="C:cytoplasm"/>
    <property type="evidence" value="ECO:0007669"/>
    <property type="project" value="UniProtKB-SubCell"/>
</dbReference>
<organism evidence="3 4">
    <name type="scientific">Stenotrophomonas maltophilia</name>
    <name type="common">Pseudomonas maltophilia</name>
    <name type="synonym">Xanthomonas maltophilia</name>
    <dbReference type="NCBI Taxonomy" id="40324"/>
    <lineage>
        <taxon>Bacteria</taxon>
        <taxon>Pseudomonadati</taxon>
        <taxon>Pseudomonadota</taxon>
        <taxon>Gammaproteobacteria</taxon>
        <taxon>Lysobacterales</taxon>
        <taxon>Lysobacteraceae</taxon>
        <taxon>Stenotrophomonas</taxon>
        <taxon>Stenotrophomonas maltophilia group</taxon>
    </lineage>
</organism>
<reference evidence="3 4" key="1">
    <citation type="submission" date="2016-05" db="EMBL/GenBank/DDBJ databases">
        <title>Draft Genome Sequences of Stenotrophomonas maltophilia Strains Sm32COP, Sm41DVV, Sm46PAILV, SmF3, SmF22, SmSOFb1 and SmCVFa1, Isolated from Different Manures, in France.</title>
        <authorList>
            <person name="Nazaret S."/>
            <person name="Bodilis J."/>
        </authorList>
    </citation>
    <scope>NUCLEOTIDE SEQUENCE [LARGE SCALE GENOMIC DNA]</scope>
    <source>
        <strain evidence="3 4">Sm46PAILV</strain>
    </source>
</reference>
<dbReference type="HAMAP" id="MF_00795">
    <property type="entry name" value="CutC"/>
    <property type="match status" value="1"/>
</dbReference>
<protein>
    <recommendedName>
        <fullName evidence="2">PF03932 family protein CutC</fullName>
    </recommendedName>
</protein>
<dbReference type="EMBL" id="LYVJ01000006">
    <property type="protein sequence ID" value="OBU67293.1"/>
    <property type="molecule type" value="Genomic_DNA"/>
</dbReference>